<dbReference type="Proteomes" id="UP000015241">
    <property type="component" value="Unassembled WGS sequence"/>
</dbReference>
<name>S8E0L3_FOMSC</name>
<dbReference type="InParanoid" id="S8E0L3"/>
<keyword evidence="2" id="KW-0677">Repeat</keyword>
<dbReference type="PANTHER" id="PTHR46093:SF18">
    <property type="entry name" value="FIBRONECTIN TYPE-III DOMAIN-CONTAINING PROTEIN"/>
    <property type="match status" value="1"/>
</dbReference>
<dbReference type="STRING" id="743788.S8E0L3"/>
<dbReference type="HOGENOM" id="CLU_023884_0_0_1"/>
<gene>
    <name evidence="3" type="ORF">FOMPIDRAFT_1017850</name>
</gene>
<proteinExistence type="predicted"/>
<keyword evidence="1" id="KW-0880">Kelch repeat</keyword>
<organism evidence="3 4">
    <name type="scientific">Fomitopsis schrenkii</name>
    <name type="common">Brown rot fungus</name>
    <dbReference type="NCBI Taxonomy" id="2126942"/>
    <lineage>
        <taxon>Eukaryota</taxon>
        <taxon>Fungi</taxon>
        <taxon>Dikarya</taxon>
        <taxon>Basidiomycota</taxon>
        <taxon>Agaricomycotina</taxon>
        <taxon>Agaricomycetes</taxon>
        <taxon>Polyporales</taxon>
        <taxon>Fomitopsis</taxon>
    </lineage>
</organism>
<evidence type="ECO:0000313" key="3">
    <source>
        <dbReference type="EMBL" id="EPS98302.1"/>
    </source>
</evidence>
<dbReference type="OrthoDB" id="432528at2759"/>
<dbReference type="Gene3D" id="2.120.10.80">
    <property type="entry name" value="Kelch-type beta propeller"/>
    <property type="match status" value="2"/>
</dbReference>
<sequence>MPGNNNSIQLPSGLFVDLADAMQADSDISPSELASAFAEYVQSKEPDERKTLPELKQGNDLLGRKIYDEAHAQYLRVIDSILGIAFRIPLPQDQDGGVKCEKYMQLCMDDRINLMACCNGIAKCLVGTEKRTEALDWFEEVAILDRNARFAKRPALHDWEYYNPQPPRQDYYLERINGLLGSSDVFLGMMNTGCATQRRCVADELINHAPAGVDIRPLRALCPSGSVQALLQWRHPDPQLQNGWEVRDEELQVRGSWQKIKISGNIQPRMGFATFIWKSRLYVCGGMKSGELTLYTDMHYMDLKRPGAWHELPQYPGPVFLNLQLVVHGNKAYSFNGKPHVLVFDLVTERWGRMQTSWVDHSGKPAPWPQEIDGLSDYAMHVANGKIYVFGGTVDKAKMGCNFLAVLDLATKTWRHLSGFARIPPADYDTPGPRKYVASWVDGKGEKIYLLQGMADRAASEMLHQAHAARDSHGYDDFWSWDIKARKWRRERMVGNTPCPRTEMACTYNPVLDSTVVYGGYNPEVPTQFESGKCFGFTYYADTFVLDHSAACPRWRHVVHQGFPTYRAQSALITDPDTGRMYLFGGYTNTDQVPSGKEARTRSFRDLWELRLDVRGGHFDEVNLSDERSAQMGPWRKCFNCGNTGFWRKCGGSCNGRAFFCDEVCQREGWKEHKAFHECRSRK</sequence>
<dbReference type="AlphaFoldDB" id="S8E0L3"/>
<evidence type="ECO:0000313" key="4">
    <source>
        <dbReference type="Proteomes" id="UP000015241"/>
    </source>
</evidence>
<dbReference type="EMBL" id="KE504167">
    <property type="protein sequence ID" value="EPS98302.1"/>
    <property type="molecule type" value="Genomic_DNA"/>
</dbReference>
<accession>S8E0L3</accession>
<dbReference type="PANTHER" id="PTHR46093">
    <property type="entry name" value="ACYL-COA-BINDING DOMAIN-CONTAINING PROTEIN 5"/>
    <property type="match status" value="1"/>
</dbReference>
<evidence type="ECO:0000256" key="1">
    <source>
        <dbReference type="ARBA" id="ARBA00022441"/>
    </source>
</evidence>
<dbReference type="InterPro" id="IPR015915">
    <property type="entry name" value="Kelch-typ_b-propeller"/>
</dbReference>
<keyword evidence="4" id="KW-1185">Reference proteome</keyword>
<protein>
    <submittedName>
        <fullName evidence="3">Uncharacterized protein</fullName>
    </submittedName>
</protein>
<dbReference type="eggNOG" id="ENOG502SKNA">
    <property type="taxonomic scope" value="Eukaryota"/>
</dbReference>
<dbReference type="InterPro" id="IPR011043">
    <property type="entry name" value="Gal_Oxase/kelch_b-propeller"/>
</dbReference>
<evidence type="ECO:0000256" key="2">
    <source>
        <dbReference type="ARBA" id="ARBA00022737"/>
    </source>
</evidence>
<reference evidence="3 4" key="1">
    <citation type="journal article" date="2012" name="Science">
        <title>The Paleozoic origin of enzymatic lignin decomposition reconstructed from 31 fungal genomes.</title>
        <authorList>
            <person name="Floudas D."/>
            <person name="Binder M."/>
            <person name="Riley R."/>
            <person name="Barry K."/>
            <person name="Blanchette R.A."/>
            <person name="Henrissat B."/>
            <person name="Martinez A.T."/>
            <person name="Otillar R."/>
            <person name="Spatafora J.W."/>
            <person name="Yadav J.S."/>
            <person name="Aerts A."/>
            <person name="Benoit I."/>
            <person name="Boyd A."/>
            <person name="Carlson A."/>
            <person name="Copeland A."/>
            <person name="Coutinho P.M."/>
            <person name="de Vries R.P."/>
            <person name="Ferreira P."/>
            <person name="Findley K."/>
            <person name="Foster B."/>
            <person name="Gaskell J."/>
            <person name="Glotzer D."/>
            <person name="Gorecki P."/>
            <person name="Heitman J."/>
            <person name="Hesse C."/>
            <person name="Hori C."/>
            <person name="Igarashi K."/>
            <person name="Jurgens J.A."/>
            <person name="Kallen N."/>
            <person name="Kersten P."/>
            <person name="Kohler A."/>
            <person name="Kuees U."/>
            <person name="Kumar T.K.A."/>
            <person name="Kuo A."/>
            <person name="LaButti K."/>
            <person name="Larrondo L.F."/>
            <person name="Lindquist E."/>
            <person name="Ling A."/>
            <person name="Lombard V."/>
            <person name="Lucas S."/>
            <person name="Lundell T."/>
            <person name="Martin R."/>
            <person name="McLaughlin D.J."/>
            <person name="Morgenstern I."/>
            <person name="Morin E."/>
            <person name="Murat C."/>
            <person name="Nagy L.G."/>
            <person name="Nolan M."/>
            <person name="Ohm R.A."/>
            <person name="Patyshakuliyeva A."/>
            <person name="Rokas A."/>
            <person name="Ruiz-Duenas F.J."/>
            <person name="Sabat G."/>
            <person name="Salamov A."/>
            <person name="Samejima M."/>
            <person name="Schmutz J."/>
            <person name="Slot J.C."/>
            <person name="St John F."/>
            <person name="Stenlid J."/>
            <person name="Sun H."/>
            <person name="Sun S."/>
            <person name="Syed K."/>
            <person name="Tsang A."/>
            <person name="Wiebenga A."/>
            <person name="Young D."/>
            <person name="Pisabarro A."/>
            <person name="Eastwood D.C."/>
            <person name="Martin F."/>
            <person name="Cullen D."/>
            <person name="Grigoriev I.V."/>
            <person name="Hibbett D.S."/>
        </authorList>
    </citation>
    <scope>NUCLEOTIDE SEQUENCE</scope>
    <source>
        <strain evidence="4">FP-58527</strain>
    </source>
</reference>
<dbReference type="SUPFAM" id="SSF50965">
    <property type="entry name" value="Galactose oxidase, central domain"/>
    <property type="match status" value="1"/>
</dbReference>